<dbReference type="KEGG" id="cre:CHLRE_04g220424v5"/>
<name>A0A2K3DU68_CHLRE</name>
<accession>A0A2K3DU68</accession>
<proteinExistence type="predicted"/>
<evidence type="ECO:0000313" key="1">
    <source>
        <dbReference type="EMBL" id="PNW84087.1"/>
    </source>
</evidence>
<evidence type="ECO:0000313" key="2">
    <source>
        <dbReference type="Proteomes" id="UP000006906"/>
    </source>
</evidence>
<dbReference type="AlphaFoldDB" id="A0A2K3DU68"/>
<dbReference type="GeneID" id="5717743"/>
<dbReference type="EMBL" id="CM008965">
    <property type="protein sequence ID" value="PNW84087.1"/>
    <property type="molecule type" value="Genomic_DNA"/>
</dbReference>
<dbReference type="Gramene" id="PNW84087">
    <property type="protein sequence ID" value="PNW84087"/>
    <property type="gene ID" value="CHLRE_04g220424v5"/>
</dbReference>
<dbReference type="RefSeq" id="XP_042925239.1">
    <property type="nucleotide sequence ID" value="XM_043061887.1"/>
</dbReference>
<dbReference type="InParanoid" id="A0A2K3DU68"/>
<organism evidence="1 2">
    <name type="scientific">Chlamydomonas reinhardtii</name>
    <name type="common">Chlamydomonas smithii</name>
    <dbReference type="NCBI Taxonomy" id="3055"/>
    <lineage>
        <taxon>Eukaryota</taxon>
        <taxon>Viridiplantae</taxon>
        <taxon>Chlorophyta</taxon>
        <taxon>core chlorophytes</taxon>
        <taxon>Chlorophyceae</taxon>
        <taxon>CS clade</taxon>
        <taxon>Chlamydomonadales</taxon>
        <taxon>Chlamydomonadaceae</taxon>
        <taxon>Chlamydomonas</taxon>
    </lineage>
</organism>
<gene>
    <name evidence="1" type="ORF">CHLRE_04g220424v5</name>
</gene>
<protein>
    <submittedName>
        <fullName evidence="1">Uncharacterized protein</fullName>
    </submittedName>
</protein>
<reference evidence="1 2" key="1">
    <citation type="journal article" date="2007" name="Science">
        <title>The Chlamydomonas genome reveals the evolution of key animal and plant functions.</title>
        <authorList>
            <person name="Merchant S.S."/>
            <person name="Prochnik S.E."/>
            <person name="Vallon O."/>
            <person name="Harris E.H."/>
            <person name="Karpowicz S.J."/>
            <person name="Witman G.B."/>
            <person name="Terry A."/>
            <person name="Salamov A."/>
            <person name="Fritz-Laylin L.K."/>
            <person name="Marechal-Drouard L."/>
            <person name="Marshall W.F."/>
            <person name="Qu L.H."/>
            <person name="Nelson D.R."/>
            <person name="Sanderfoot A.A."/>
            <person name="Spalding M.H."/>
            <person name="Kapitonov V.V."/>
            <person name="Ren Q."/>
            <person name="Ferris P."/>
            <person name="Lindquist E."/>
            <person name="Shapiro H."/>
            <person name="Lucas S.M."/>
            <person name="Grimwood J."/>
            <person name="Schmutz J."/>
            <person name="Cardol P."/>
            <person name="Cerutti H."/>
            <person name="Chanfreau G."/>
            <person name="Chen C.L."/>
            <person name="Cognat V."/>
            <person name="Croft M.T."/>
            <person name="Dent R."/>
            <person name="Dutcher S."/>
            <person name="Fernandez E."/>
            <person name="Fukuzawa H."/>
            <person name="Gonzalez-Ballester D."/>
            <person name="Gonzalez-Halphen D."/>
            <person name="Hallmann A."/>
            <person name="Hanikenne M."/>
            <person name="Hippler M."/>
            <person name="Inwood W."/>
            <person name="Jabbari K."/>
            <person name="Kalanon M."/>
            <person name="Kuras R."/>
            <person name="Lefebvre P.A."/>
            <person name="Lemaire S.D."/>
            <person name="Lobanov A.V."/>
            <person name="Lohr M."/>
            <person name="Manuell A."/>
            <person name="Meier I."/>
            <person name="Mets L."/>
            <person name="Mittag M."/>
            <person name="Mittelmeier T."/>
            <person name="Moroney J.V."/>
            <person name="Moseley J."/>
            <person name="Napoli C."/>
            <person name="Nedelcu A.M."/>
            <person name="Niyogi K."/>
            <person name="Novoselov S.V."/>
            <person name="Paulsen I.T."/>
            <person name="Pazour G."/>
            <person name="Purton S."/>
            <person name="Ral J.P."/>
            <person name="Riano-Pachon D.M."/>
            <person name="Riekhof W."/>
            <person name="Rymarquis L."/>
            <person name="Schroda M."/>
            <person name="Stern D."/>
            <person name="Umen J."/>
            <person name="Willows R."/>
            <person name="Wilson N."/>
            <person name="Zimmer S.L."/>
            <person name="Allmer J."/>
            <person name="Balk J."/>
            <person name="Bisova K."/>
            <person name="Chen C.J."/>
            <person name="Elias M."/>
            <person name="Gendler K."/>
            <person name="Hauser C."/>
            <person name="Lamb M.R."/>
            <person name="Ledford H."/>
            <person name="Long J.C."/>
            <person name="Minagawa J."/>
            <person name="Page M.D."/>
            <person name="Pan J."/>
            <person name="Pootakham W."/>
            <person name="Roje S."/>
            <person name="Rose A."/>
            <person name="Stahlberg E."/>
            <person name="Terauchi A.M."/>
            <person name="Yang P."/>
            <person name="Ball S."/>
            <person name="Bowler C."/>
            <person name="Dieckmann C.L."/>
            <person name="Gladyshev V.N."/>
            <person name="Green P."/>
            <person name="Jorgensen R."/>
            <person name="Mayfield S."/>
            <person name="Mueller-Roeber B."/>
            <person name="Rajamani S."/>
            <person name="Sayre R.T."/>
            <person name="Brokstein P."/>
            <person name="Dubchak I."/>
            <person name="Goodstein D."/>
            <person name="Hornick L."/>
            <person name="Huang Y.W."/>
            <person name="Jhaveri J."/>
            <person name="Luo Y."/>
            <person name="Martinez D."/>
            <person name="Ngau W.C."/>
            <person name="Otillar B."/>
            <person name="Poliakov A."/>
            <person name="Porter A."/>
            <person name="Szajkowski L."/>
            <person name="Werner G."/>
            <person name="Zhou K."/>
            <person name="Grigoriev I.V."/>
            <person name="Rokhsar D.S."/>
            <person name="Grossman A.R."/>
        </authorList>
    </citation>
    <scope>NUCLEOTIDE SEQUENCE [LARGE SCALE GENOMIC DNA]</scope>
    <source>
        <strain evidence="2">CC-503</strain>
    </source>
</reference>
<sequence>MLAASPPLFAHVHARIWSTGRRYGKCDLSQAHVRSAAAAPLWFLDATMAAVYAFDYSDGSTAVVGPSGDVAASAALLQCTRAPQAADVAPADTFAASRRGGAFLELPLVRLGMFARSWSRVFLSAVASARLPCRQRGAQCACGGAVLTVGTCCGHQRSGRHVSRISLLCHPGGARAAARRPPQQPDLHHLHHLHHHCQQHSRAATVARCDPLFVNVDAGEGGSAANQGLTLKLGRGAAVWNRVILLSAAGRVPTRSS</sequence>
<keyword evidence="2" id="KW-1185">Reference proteome</keyword>
<dbReference type="Proteomes" id="UP000006906">
    <property type="component" value="Chromosome 4"/>
</dbReference>